<comment type="caution">
    <text evidence="1">The sequence shown here is derived from an EMBL/GenBank/DDBJ whole genome shotgun (WGS) entry which is preliminary data.</text>
</comment>
<gene>
    <name evidence="1" type="ORF">CR513_37565</name>
</gene>
<dbReference type="OrthoDB" id="1428459at2759"/>
<evidence type="ECO:0000313" key="1">
    <source>
        <dbReference type="EMBL" id="RDX81726.1"/>
    </source>
</evidence>
<keyword evidence="2" id="KW-1185">Reference proteome</keyword>
<dbReference type="Proteomes" id="UP000257109">
    <property type="component" value="Unassembled WGS sequence"/>
</dbReference>
<dbReference type="AlphaFoldDB" id="A0A371FTU7"/>
<proteinExistence type="predicted"/>
<organism evidence="1 2">
    <name type="scientific">Mucuna pruriens</name>
    <name type="common">Velvet bean</name>
    <name type="synonym">Dolichos pruriens</name>
    <dbReference type="NCBI Taxonomy" id="157652"/>
    <lineage>
        <taxon>Eukaryota</taxon>
        <taxon>Viridiplantae</taxon>
        <taxon>Streptophyta</taxon>
        <taxon>Embryophyta</taxon>
        <taxon>Tracheophyta</taxon>
        <taxon>Spermatophyta</taxon>
        <taxon>Magnoliopsida</taxon>
        <taxon>eudicotyledons</taxon>
        <taxon>Gunneridae</taxon>
        <taxon>Pentapetalae</taxon>
        <taxon>rosids</taxon>
        <taxon>fabids</taxon>
        <taxon>Fabales</taxon>
        <taxon>Fabaceae</taxon>
        <taxon>Papilionoideae</taxon>
        <taxon>50 kb inversion clade</taxon>
        <taxon>NPAAA clade</taxon>
        <taxon>indigoferoid/millettioid clade</taxon>
        <taxon>Phaseoleae</taxon>
        <taxon>Mucuna</taxon>
    </lineage>
</organism>
<dbReference type="EMBL" id="QJKJ01007847">
    <property type="protein sequence ID" value="RDX81726.1"/>
    <property type="molecule type" value="Genomic_DNA"/>
</dbReference>
<evidence type="ECO:0000313" key="2">
    <source>
        <dbReference type="Proteomes" id="UP000257109"/>
    </source>
</evidence>
<feature type="non-terminal residue" evidence="1">
    <location>
        <position position="57"/>
    </location>
</feature>
<reference evidence="1" key="1">
    <citation type="submission" date="2018-05" db="EMBL/GenBank/DDBJ databases">
        <title>Draft genome of Mucuna pruriens seed.</title>
        <authorList>
            <person name="Nnadi N.E."/>
            <person name="Vos R."/>
            <person name="Hasami M.H."/>
            <person name="Devisetty U.K."/>
            <person name="Aguiy J.C."/>
        </authorList>
    </citation>
    <scope>NUCLEOTIDE SEQUENCE [LARGE SCALE GENOMIC DNA]</scope>
    <source>
        <strain evidence="1">JCA_2017</strain>
    </source>
</reference>
<sequence length="57" mass="6330">MLLIATTQDENSCVVSIAFTIVKGEMLSFLAIVLGQHPSPCDSKVRDVSNFRRLSKY</sequence>
<name>A0A371FTU7_MUCPR</name>
<accession>A0A371FTU7</accession>
<protein>
    <submittedName>
        <fullName evidence="1">Uncharacterized protein</fullName>
    </submittedName>
</protein>